<evidence type="ECO:0000313" key="3">
    <source>
        <dbReference type="Proteomes" id="UP000001979"/>
    </source>
</evidence>
<dbReference type="OrthoDB" id="133146at2157"/>
<dbReference type="InterPro" id="IPR039564">
    <property type="entry name" value="Peptidase_C39-like"/>
</dbReference>
<dbReference type="KEGG" id="mbu:Mbur_1112"/>
<proteinExistence type="predicted"/>
<dbReference type="AlphaFoldDB" id="Q12WY7"/>
<dbReference type="HOGENOM" id="CLU_060686_1_0_2"/>
<feature type="domain" description="Peptidase C39-like" evidence="1">
    <location>
        <begin position="264"/>
        <end position="379"/>
    </location>
</feature>
<dbReference type="Pfam" id="PF13529">
    <property type="entry name" value="Peptidase_C39_2"/>
    <property type="match status" value="1"/>
</dbReference>
<evidence type="ECO:0000313" key="2">
    <source>
        <dbReference type="EMBL" id="ABE52039.1"/>
    </source>
</evidence>
<organism evidence="2 3">
    <name type="scientific">Methanococcoides burtonii (strain DSM 6242 / NBRC 107633 / OCM 468 / ACE-M)</name>
    <dbReference type="NCBI Taxonomy" id="259564"/>
    <lineage>
        <taxon>Archaea</taxon>
        <taxon>Methanobacteriati</taxon>
        <taxon>Methanobacteriota</taxon>
        <taxon>Stenosarchaea group</taxon>
        <taxon>Methanomicrobia</taxon>
        <taxon>Methanosarcinales</taxon>
        <taxon>Methanosarcinaceae</taxon>
        <taxon>Methanococcoides</taxon>
    </lineage>
</organism>
<evidence type="ECO:0000259" key="1">
    <source>
        <dbReference type="Pfam" id="PF13529"/>
    </source>
</evidence>
<dbReference type="EMBL" id="CP000300">
    <property type="protein sequence ID" value="ABE52039.1"/>
    <property type="molecule type" value="Genomic_DNA"/>
</dbReference>
<accession>Q12WY7</accession>
<name>Q12WY7_METBU</name>
<keyword evidence="3" id="KW-1185">Reference proteome</keyword>
<dbReference type="Proteomes" id="UP000001979">
    <property type="component" value="Chromosome"/>
</dbReference>
<reference evidence="3" key="1">
    <citation type="journal article" date="2009" name="ISME J.">
        <title>The genome sequence of the psychrophilic archaeon, Methanococcoides burtonii: the role of genome evolution in cold adaptation.</title>
        <authorList>
            <person name="Allen M.A."/>
            <person name="Lauro F.M."/>
            <person name="Williams T.J."/>
            <person name="Burg D."/>
            <person name="Siddiqui K.S."/>
            <person name="De Francisci D."/>
            <person name="Chong K.W."/>
            <person name="Pilak O."/>
            <person name="Chew H.H."/>
            <person name="De Maere M.Z."/>
            <person name="Ting L."/>
            <person name="Katrib M."/>
            <person name="Ng C."/>
            <person name="Sowers K.R."/>
            <person name="Galperin M.Y."/>
            <person name="Anderson I.J."/>
            <person name="Ivanova N."/>
            <person name="Dalin E."/>
            <person name="Martinez M."/>
            <person name="Lapidus A."/>
            <person name="Hauser L."/>
            <person name="Land M."/>
            <person name="Thomas T."/>
            <person name="Cavicchioli R."/>
        </authorList>
    </citation>
    <scope>NUCLEOTIDE SEQUENCE [LARGE SCALE GENOMIC DNA]</scope>
    <source>
        <strain evidence="3">DSM 6242 / NBRC 107633 / OCM 468 / ACE-M</strain>
    </source>
</reference>
<protein>
    <recommendedName>
        <fullName evidence="1">Peptidase C39-like domain-containing protein</fullName>
    </recommendedName>
</protein>
<sequence length="401" mass="45169">MIKNKIEIGTLILAILLVSMTLIPAASAQEEKDYSVTVEEAFKHANAHMISFIAADAPGFENWTGASIDTKPLELYDISGQKLFYQFSVYKENELIGTIDVCAEKTQGPSIYDIKFDPEPYSVDEAMTKAKEIANTKYPDGKIKSTVMVVYSYPKVGAMTTVKDKATGEEYRIFVDAYSLEEVQDNPINKTRFGDLGVWSLYETMLENDMEENLAAWQKSDEFTKSIEEIITNEGINNSATLTEQDIKKISSDVTIKTVTSKTLSVPAYTQETDYYCVPTSIQMLCEYFNDPSTTPTQTYIFNYLGGLEDFGLSYSDIEEWVEDVWDKTPTVRTSGLYNIDVVTEIDNNRPFFSMISGHCRVCRGYLNSGYFYEYINDPLTGSAAYESTYGGPETGRVYVR</sequence>
<dbReference type="GeneID" id="3997719"/>
<dbReference type="RefSeq" id="WP_011499187.1">
    <property type="nucleotide sequence ID" value="NC_007955.1"/>
</dbReference>
<gene>
    <name evidence="2" type="ordered locus">Mbur_1112</name>
</gene>